<reference evidence="2 3" key="1">
    <citation type="submission" date="2024-10" db="EMBL/GenBank/DDBJ databases">
        <title>The Natural Products Discovery Center: Release of the First 8490 Sequenced Strains for Exploring Actinobacteria Biosynthetic Diversity.</title>
        <authorList>
            <person name="Kalkreuter E."/>
            <person name="Kautsar S.A."/>
            <person name="Yang D."/>
            <person name="Bader C.D."/>
            <person name="Teijaro C.N."/>
            <person name="Fluegel L."/>
            <person name="Davis C.M."/>
            <person name="Simpson J.R."/>
            <person name="Lauterbach L."/>
            <person name="Steele A.D."/>
            <person name="Gui C."/>
            <person name="Meng S."/>
            <person name="Li G."/>
            <person name="Viehrig K."/>
            <person name="Ye F."/>
            <person name="Su P."/>
            <person name="Kiefer A.F."/>
            <person name="Nichols A."/>
            <person name="Cepeda A.J."/>
            <person name="Yan W."/>
            <person name="Fan B."/>
            <person name="Jiang Y."/>
            <person name="Adhikari A."/>
            <person name="Zheng C.-J."/>
            <person name="Schuster L."/>
            <person name="Cowan T.M."/>
            <person name="Smanski M.J."/>
            <person name="Chevrette M.G."/>
            <person name="De Carvalho L.P.S."/>
            <person name="Shen B."/>
        </authorList>
    </citation>
    <scope>NUCLEOTIDE SEQUENCE [LARGE SCALE GENOMIC DNA]</scope>
    <source>
        <strain evidence="2 3">NPDC007066</strain>
    </source>
</reference>
<comment type="caution">
    <text evidence="2">The sequence shown here is derived from an EMBL/GenBank/DDBJ whole genome shotgun (WGS) entry which is preliminary data.</text>
</comment>
<sequence>MRGPDGFLQRLAAHPEGDPDPMLPSIAKAQEAFRWMERAPFLVIAAVTGSPSAPAASSPSRAMYASSRTRHGSRCARCGTD</sequence>
<dbReference type="RefSeq" id="WP_358287033.1">
    <property type="nucleotide sequence ID" value="NZ_JBEYGJ010000028.1"/>
</dbReference>
<keyword evidence="3" id="KW-1185">Reference proteome</keyword>
<accession>A0ABW6LN76</accession>
<protein>
    <submittedName>
        <fullName evidence="2">Uncharacterized protein</fullName>
    </submittedName>
</protein>
<gene>
    <name evidence="2" type="ORF">ACFYM3_34265</name>
</gene>
<evidence type="ECO:0000313" key="2">
    <source>
        <dbReference type="EMBL" id="MFE9229573.1"/>
    </source>
</evidence>
<name>A0ABW6LN76_9ACTN</name>
<feature type="region of interest" description="Disordered" evidence="1">
    <location>
        <begin position="50"/>
        <end position="81"/>
    </location>
</feature>
<dbReference type="EMBL" id="JBIAFP010000026">
    <property type="protein sequence ID" value="MFE9229573.1"/>
    <property type="molecule type" value="Genomic_DNA"/>
</dbReference>
<feature type="compositionally biased region" description="Low complexity" evidence="1">
    <location>
        <begin position="50"/>
        <end position="67"/>
    </location>
</feature>
<proteinExistence type="predicted"/>
<feature type="region of interest" description="Disordered" evidence="1">
    <location>
        <begin position="1"/>
        <end position="23"/>
    </location>
</feature>
<evidence type="ECO:0000256" key="1">
    <source>
        <dbReference type="SAM" id="MobiDB-lite"/>
    </source>
</evidence>
<organism evidence="2 3">
    <name type="scientific">Streptomyces massasporeus</name>
    <dbReference type="NCBI Taxonomy" id="67324"/>
    <lineage>
        <taxon>Bacteria</taxon>
        <taxon>Bacillati</taxon>
        <taxon>Actinomycetota</taxon>
        <taxon>Actinomycetes</taxon>
        <taxon>Kitasatosporales</taxon>
        <taxon>Streptomycetaceae</taxon>
        <taxon>Streptomyces</taxon>
    </lineage>
</organism>
<dbReference type="Proteomes" id="UP001601288">
    <property type="component" value="Unassembled WGS sequence"/>
</dbReference>
<evidence type="ECO:0000313" key="3">
    <source>
        <dbReference type="Proteomes" id="UP001601288"/>
    </source>
</evidence>